<name>A0A6C0IV97_9ZZZZ</name>
<keyword evidence="1" id="KW-1133">Transmembrane helix</keyword>
<proteinExistence type="predicted"/>
<keyword evidence="1" id="KW-0472">Membrane</keyword>
<sequence length="176" mass="19395">MEISIGSYKVRVEILVLIVVVFWVLFGHLLCSCCRVSLKEGLEMAKDAVKPDNKNKKHVFSPVKEGFVGSNNSAYGPEFATSKDSGVIMPPSQWNMPNLTYSPGTVPDAGVKAIWDRPQQPVPLPEGELDMFATTDFKPECCPNTYTSSTGCACMTVEQSNFLRSRGSNNVPYSEY</sequence>
<accession>A0A6C0IV97</accession>
<protein>
    <submittedName>
        <fullName evidence="2">Uncharacterized protein</fullName>
    </submittedName>
</protein>
<dbReference type="AlphaFoldDB" id="A0A6C0IV97"/>
<feature type="transmembrane region" description="Helical" evidence="1">
    <location>
        <begin position="12"/>
        <end position="30"/>
    </location>
</feature>
<reference evidence="2" key="1">
    <citation type="journal article" date="2020" name="Nature">
        <title>Giant virus diversity and host interactions through global metagenomics.</title>
        <authorList>
            <person name="Schulz F."/>
            <person name="Roux S."/>
            <person name="Paez-Espino D."/>
            <person name="Jungbluth S."/>
            <person name="Walsh D.A."/>
            <person name="Denef V.J."/>
            <person name="McMahon K.D."/>
            <person name="Konstantinidis K.T."/>
            <person name="Eloe-Fadrosh E.A."/>
            <person name="Kyrpides N.C."/>
            <person name="Woyke T."/>
        </authorList>
    </citation>
    <scope>NUCLEOTIDE SEQUENCE</scope>
    <source>
        <strain evidence="2">GVMAG-M-3300024301-20</strain>
    </source>
</reference>
<dbReference type="EMBL" id="MN740245">
    <property type="protein sequence ID" value="QHT95757.1"/>
    <property type="molecule type" value="Genomic_DNA"/>
</dbReference>
<evidence type="ECO:0000256" key="1">
    <source>
        <dbReference type="SAM" id="Phobius"/>
    </source>
</evidence>
<keyword evidence="1" id="KW-0812">Transmembrane</keyword>
<organism evidence="2">
    <name type="scientific">viral metagenome</name>
    <dbReference type="NCBI Taxonomy" id="1070528"/>
    <lineage>
        <taxon>unclassified sequences</taxon>
        <taxon>metagenomes</taxon>
        <taxon>organismal metagenomes</taxon>
    </lineage>
</organism>
<evidence type="ECO:0000313" key="2">
    <source>
        <dbReference type="EMBL" id="QHT95757.1"/>
    </source>
</evidence>